<accession>A0A4Y3WV35</accession>
<reference evidence="2 3" key="1">
    <citation type="submission" date="2019-06" db="EMBL/GenBank/DDBJ databases">
        <title>Whole genome shotgun sequence of Pseudonocardia hydrocarbonoxydans NBRC 14498.</title>
        <authorList>
            <person name="Hosoyama A."/>
            <person name="Uohara A."/>
            <person name="Ohji S."/>
            <person name="Ichikawa N."/>
        </authorList>
    </citation>
    <scope>NUCLEOTIDE SEQUENCE [LARGE SCALE GENOMIC DNA]</scope>
    <source>
        <strain evidence="2 3">NBRC 14498</strain>
    </source>
</reference>
<dbReference type="InterPro" id="IPR042070">
    <property type="entry name" value="PucR_C-HTH_sf"/>
</dbReference>
<dbReference type="InterPro" id="IPR025736">
    <property type="entry name" value="PucR_C-HTH_dom"/>
</dbReference>
<dbReference type="Gene3D" id="1.10.10.2840">
    <property type="entry name" value="PucR C-terminal helix-turn-helix domain"/>
    <property type="match status" value="1"/>
</dbReference>
<dbReference type="Pfam" id="PF13556">
    <property type="entry name" value="HTH_30"/>
    <property type="match status" value="1"/>
</dbReference>
<keyword evidence="3" id="KW-1185">Reference proteome</keyword>
<organism evidence="2 3">
    <name type="scientific">Pseudonocardia hydrocarbonoxydans</name>
    <dbReference type="NCBI Taxonomy" id="76726"/>
    <lineage>
        <taxon>Bacteria</taxon>
        <taxon>Bacillati</taxon>
        <taxon>Actinomycetota</taxon>
        <taxon>Actinomycetes</taxon>
        <taxon>Pseudonocardiales</taxon>
        <taxon>Pseudonocardiaceae</taxon>
        <taxon>Pseudonocardia</taxon>
    </lineage>
</organism>
<evidence type="ECO:0000313" key="2">
    <source>
        <dbReference type="EMBL" id="GEC22418.1"/>
    </source>
</evidence>
<comment type="caution">
    <text evidence="2">The sequence shown here is derived from an EMBL/GenBank/DDBJ whole genome shotgun (WGS) entry which is preliminary data.</text>
</comment>
<name>A0A4Y3WV35_9PSEU</name>
<proteinExistence type="predicted"/>
<gene>
    <name evidence="2" type="ORF">PHY01_47010</name>
</gene>
<dbReference type="EMBL" id="BJNG01000044">
    <property type="protein sequence ID" value="GEC22418.1"/>
    <property type="molecule type" value="Genomic_DNA"/>
</dbReference>
<evidence type="ECO:0000259" key="1">
    <source>
        <dbReference type="Pfam" id="PF13556"/>
    </source>
</evidence>
<dbReference type="AlphaFoldDB" id="A0A4Y3WV35"/>
<protein>
    <recommendedName>
        <fullName evidence="1">PucR C-terminal helix-turn-helix domain-containing protein</fullName>
    </recommendedName>
</protein>
<sequence>MQELLGRIAALDPQASLSLRVIACFDELIVGNVNTRGLLSAAASLAGCHAGFRQDHPPRTLRVTPRGELADPGEPAASSITCDGLTVWIERDGPARVNDTIILERLALAVRIRHGRGRRESDNRRELGLLLDPAVPVEDRRTAAARLGLTGPTRYRVVAAPLFAVWDDHPTGAEDVIPTPYGPIHALVVPHDHPPVAAAPSGTGLAAPVEHLHRSFRTAVVALRLCAPPATPSVLADDYGGLVGLLADTPIDADLPDVDSLDDVMAHGWGPATLDALVRAGSVRQAARLAGVHHSTLQTRLDGVTEAVGFDPFEDGIGRTRLGIAYLVWRLRNSRVLDLPAPTHPAPAVG</sequence>
<dbReference type="OrthoDB" id="5051269at2"/>
<evidence type="ECO:0000313" key="3">
    <source>
        <dbReference type="Proteomes" id="UP000320338"/>
    </source>
</evidence>
<dbReference type="RefSeq" id="WP_141281891.1">
    <property type="nucleotide sequence ID" value="NZ_BAAARZ010000084.1"/>
</dbReference>
<feature type="domain" description="PucR C-terminal helix-turn-helix" evidence="1">
    <location>
        <begin position="272"/>
        <end position="326"/>
    </location>
</feature>
<dbReference type="Proteomes" id="UP000320338">
    <property type="component" value="Unassembled WGS sequence"/>
</dbReference>